<dbReference type="PANTHER" id="PTHR39966:SF3">
    <property type="entry name" value="DUF438 DOMAIN-CONTAINING PROTEIN"/>
    <property type="match status" value="1"/>
</dbReference>
<dbReference type="KEGG" id="amar:AMRN_0818"/>
<proteinExistence type="predicted"/>
<dbReference type="EMBL" id="NXAO01000007">
    <property type="protein sequence ID" value="PHO16411.1"/>
    <property type="molecule type" value="Genomic_DNA"/>
</dbReference>
<sequence>MEETIKSFLTQDHRDCDEEFANMENAVASQDWVKSEETFERFAKDLQTHFDMEEKVMFPVFEEITGMTNGPTQVMRMEHAQMLNVVSQMREDIAKQDKNHFFGLSESLMMLTQQHNMKEEQMLYAMADAHIQEQKSSVIEKMKELKRVN</sequence>
<dbReference type="Proteomes" id="UP000264693">
    <property type="component" value="Chromosome"/>
</dbReference>
<reference evidence="4" key="1">
    <citation type="submission" date="2017-09" db="EMBL/GenBank/DDBJ databases">
        <title>Arcobacter canalis sp. nov., a new species isolated from a water canal contaminated with urban sewage.</title>
        <authorList>
            <person name="Perez-Cataluna A."/>
            <person name="Salas-Masso N."/>
            <person name="Figueras M.J."/>
        </authorList>
    </citation>
    <scope>NUCLEOTIDE SEQUENCE [LARGE SCALE GENOMIC DNA]</scope>
    <source>
        <strain evidence="4">CECT 7727</strain>
    </source>
</reference>
<dbReference type="PANTHER" id="PTHR39966">
    <property type="entry name" value="BLL2471 PROTEIN-RELATED"/>
    <property type="match status" value="1"/>
</dbReference>
<reference evidence="3" key="2">
    <citation type="submission" date="2017-09" db="EMBL/GenBank/DDBJ databases">
        <authorList>
            <person name="Perez-Cataluna A."/>
            <person name="Figueras M.J."/>
            <person name="Salas-Masso N."/>
        </authorList>
    </citation>
    <scope>NUCLEOTIDE SEQUENCE</scope>
    <source>
        <strain evidence="3">CECT 7727</strain>
    </source>
</reference>
<feature type="domain" description="Hemerythrin-like" evidence="1">
    <location>
        <begin position="7"/>
        <end position="127"/>
    </location>
</feature>
<keyword evidence="4" id="KW-1185">Reference proteome</keyword>
<organism evidence="2 5">
    <name type="scientific">Malaciobacter marinus</name>
    <dbReference type="NCBI Taxonomy" id="505249"/>
    <lineage>
        <taxon>Bacteria</taxon>
        <taxon>Pseudomonadati</taxon>
        <taxon>Campylobacterota</taxon>
        <taxon>Epsilonproteobacteria</taxon>
        <taxon>Campylobacterales</taxon>
        <taxon>Arcobacteraceae</taxon>
        <taxon>Malaciobacter</taxon>
    </lineage>
</organism>
<gene>
    <name evidence="2" type="ORF">AMRN_0818</name>
    <name evidence="3" type="ORF">CPH92_01710</name>
</gene>
<dbReference type="InterPro" id="IPR012312">
    <property type="entry name" value="Hemerythrin-like"/>
</dbReference>
<dbReference type="Pfam" id="PF01814">
    <property type="entry name" value="Hemerythrin"/>
    <property type="match status" value="1"/>
</dbReference>
<dbReference type="GO" id="GO:0005886">
    <property type="term" value="C:plasma membrane"/>
    <property type="evidence" value="ECO:0007669"/>
    <property type="project" value="TreeGrafter"/>
</dbReference>
<evidence type="ECO:0000259" key="1">
    <source>
        <dbReference type="Pfam" id="PF01814"/>
    </source>
</evidence>
<name>A0A1T5C7F7_9BACT</name>
<dbReference type="Gene3D" id="1.20.120.520">
    <property type="entry name" value="nmb1532 protein domain like"/>
    <property type="match status" value="1"/>
</dbReference>
<protein>
    <submittedName>
        <fullName evidence="2">Hemerythrin HHE cation-binding domain-containing protein</fullName>
    </submittedName>
    <submittedName>
        <fullName evidence="3">Hemerythrin HHE cation-binding protein</fullName>
    </submittedName>
</protein>
<dbReference type="Proteomes" id="UP000224740">
    <property type="component" value="Unassembled WGS sequence"/>
</dbReference>
<dbReference type="RefSeq" id="WP_079578675.1">
    <property type="nucleotide sequence ID" value="NZ_CP032101.1"/>
</dbReference>
<reference evidence="2 5" key="3">
    <citation type="submission" date="2018-08" db="EMBL/GenBank/DDBJ databases">
        <title>Complete genome of the Arcobacter marinus type strain JCM 15502.</title>
        <authorList>
            <person name="Miller W.G."/>
            <person name="Yee E."/>
            <person name="Huynh S."/>
            <person name="Parker C.T."/>
        </authorList>
    </citation>
    <scope>NUCLEOTIDE SEQUENCE [LARGE SCALE GENOMIC DNA]</scope>
    <source>
        <strain evidence="2 5">JCM 15502</strain>
    </source>
</reference>
<evidence type="ECO:0000313" key="5">
    <source>
        <dbReference type="Proteomes" id="UP000264693"/>
    </source>
</evidence>
<dbReference type="STRING" id="505249.SAMN06295997_11926"/>
<dbReference type="EMBL" id="CP032101">
    <property type="protein sequence ID" value="AXX86570.1"/>
    <property type="molecule type" value="Genomic_DNA"/>
</dbReference>
<evidence type="ECO:0000313" key="4">
    <source>
        <dbReference type="Proteomes" id="UP000224740"/>
    </source>
</evidence>
<evidence type="ECO:0000313" key="2">
    <source>
        <dbReference type="EMBL" id="AXX86570.1"/>
    </source>
</evidence>
<accession>A0A1T5C7F7</accession>
<evidence type="ECO:0000313" key="3">
    <source>
        <dbReference type="EMBL" id="PHO16411.1"/>
    </source>
</evidence>
<dbReference type="AlphaFoldDB" id="A0A1T5C7F7"/>